<evidence type="ECO:0000256" key="3">
    <source>
        <dbReference type="ARBA" id="ARBA00022525"/>
    </source>
</evidence>
<evidence type="ECO:0000256" key="2">
    <source>
        <dbReference type="ARBA" id="ARBA00010112"/>
    </source>
</evidence>
<dbReference type="Proteomes" id="UP000095282">
    <property type="component" value="Unplaced"/>
</dbReference>
<proteinExistence type="inferred from homology"/>
<evidence type="ECO:0000256" key="5">
    <source>
        <dbReference type="SAM" id="SignalP"/>
    </source>
</evidence>
<comment type="similarity">
    <text evidence="2">Belongs to the nematode transthyretin-like family.</text>
</comment>
<dbReference type="PANTHER" id="PTHR21700:SF32">
    <property type="entry name" value="TRANSTHYRETIN-LIKE FAMILY PROTEIN"/>
    <property type="match status" value="1"/>
</dbReference>
<keyword evidence="6" id="KW-1185">Reference proteome</keyword>
<dbReference type="Gene3D" id="2.60.40.3330">
    <property type="match status" value="1"/>
</dbReference>
<dbReference type="InterPro" id="IPR038479">
    <property type="entry name" value="Transthyretin-like_sf"/>
</dbReference>
<organism evidence="6 7">
    <name type="scientific">Caenorhabditis tropicalis</name>
    <dbReference type="NCBI Taxonomy" id="1561998"/>
    <lineage>
        <taxon>Eukaryota</taxon>
        <taxon>Metazoa</taxon>
        <taxon>Ecdysozoa</taxon>
        <taxon>Nematoda</taxon>
        <taxon>Chromadorea</taxon>
        <taxon>Rhabditida</taxon>
        <taxon>Rhabditina</taxon>
        <taxon>Rhabditomorpha</taxon>
        <taxon>Rhabditoidea</taxon>
        <taxon>Rhabditidae</taxon>
        <taxon>Peloderinae</taxon>
        <taxon>Caenorhabditis</taxon>
    </lineage>
</organism>
<sequence length="172" mass="20095">MLSIVYLFISFLFLTADSHILNVKGHLQCAEYPASAVIVKLWKNSEKSVVNETHSDKQGNFILSANTIEQVYTPFIVVYHDCDDGVKPGQRKLKFQVPKYYVGSGLVFDLGSFNLETRVKHNEERQKTVDKMRRRRAHLKKVRREIDLIEKRTTRNVFKGRDIEPDERNDPW</sequence>
<name>A0A1I7U7Y6_9PELO</name>
<dbReference type="eggNOG" id="ENOG502THJ6">
    <property type="taxonomic scope" value="Eukaryota"/>
</dbReference>
<dbReference type="InterPro" id="IPR001534">
    <property type="entry name" value="Transthyretin-like"/>
</dbReference>
<dbReference type="AlphaFoldDB" id="A0A1I7U7Y6"/>
<evidence type="ECO:0000256" key="4">
    <source>
        <dbReference type="ARBA" id="ARBA00022729"/>
    </source>
</evidence>
<evidence type="ECO:0000313" key="6">
    <source>
        <dbReference type="Proteomes" id="UP000095282"/>
    </source>
</evidence>
<protein>
    <submittedName>
        <fullName evidence="7">Transthyretin-like family protein</fullName>
    </submittedName>
</protein>
<accession>A0A1I7U7Y6</accession>
<evidence type="ECO:0000313" key="7">
    <source>
        <dbReference type="WBParaSite" id="Csp11.Scaffold629.g15768.t1"/>
    </source>
</evidence>
<dbReference type="PANTHER" id="PTHR21700">
    <property type="entry name" value="TRANSTHYRETIN-LIKE FAMILY PROTEIN-RELATED"/>
    <property type="match status" value="1"/>
</dbReference>
<keyword evidence="4 5" id="KW-0732">Signal</keyword>
<evidence type="ECO:0000256" key="1">
    <source>
        <dbReference type="ARBA" id="ARBA00004613"/>
    </source>
</evidence>
<dbReference type="WBParaSite" id="Csp11.Scaffold629.g15768.t1">
    <property type="protein sequence ID" value="Csp11.Scaffold629.g15768.t1"/>
    <property type="gene ID" value="Csp11.Scaffold629.g15768"/>
</dbReference>
<feature type="signal peptide" evidence="5">
    <location>
        <begin position="1"/>
        <end position="18"/>
    </location>
</feature>
<dbReference type="GO" id="GO:0009986">
    <property type="term" value="C:cell surface"/>
    <property type="evidence" value="ECO:0007669"/>
    <property type="project" value="InterPro"/>
</dbReference>
<dbReference type="Pfam" id="PF01060">
    <property type="entry name" value="TTR-52"/>
    <property type="match status" value="1"/>
</dbReference>
<comment type="subcellular location">
    <subcellularLocation>
        <location evidence="1">Secreted</location>
    </subcellularLocation>
</comment>
<feature type="chain" id="PRO_5009308519" evidence="5">
    <location>
        <begin position="19"/>
        <end position="172"/>
    </location>
</feature>
<dbReference type="GO" id="GO:0005576">
    <property type="term" value="C:extracellular region"/>
    <property type="evidence" value="ECO:0007669"/>
    <property type="project" value="UniProtKB-SubCell"/>
</dbReference>
<keyword evidence="3" id="KW-0964">Secreted</keyword>
<reference evidence="7" key="1">
    <citation type="submission" date="2016-11" db="UniProtKB">
        <authorList>
            <consortium name="WormBaseParasite"/>
        </authorList>
    </citation>
    <scope>IDENTIFICATION</scope>
</reference>